<organism evidence="1 2">
    <name type="scientific">Vermiconidia calcicola</name>
    <dbReference type="NCBI Taxonomy" id="1690605"/>
    <lineage>
        <taxon>Eukaryota</taxon>
        <taxon>Fungi</taxon>
        <taxon>Dikarya</taxon>
        <taxon>Ascomycota</taxon>
        <taxon>Pezizomycotina</taxon>
        <taxon>Dothideomycetes</taxon>
        <taxon>Dothideomycetidae</taxon>
        <taxon>Mycosphaerellales</taxon>
        <taxon>Extremaceae</taxon>
        <taxon>Vermiconidia</taxon>
    </lineage>
</organism>
<name>A0ACC3N431_9PEZI</name>
<keyword evidence="2" id="KW-1185">Reference proteome</keyword>
<protein>
    <submittedName>
        <fullName evidence="1">Uncharacterized protein</fullName>
    </submittedName>
</protein>
<evidence type="ECO:0000313" key="2">
    <source>
        <dbReference type="Proteomes" id="UP001281147"/>
    </source>
</evidence>
<evidence type="ECO:0000313" key="1">
    <source>
        <dbReference type="EMBL" id="KAK3709675.1"/>
    </source>
</evidence>
<sequence>MATVDYNDPASMFRAMGAGPGHLPFPEIISPDQVRRQSKQSSAQIFSDWKLLNDILDRHEATIQKRWAKKTKNQRVEILLTAWPKMSATHRPDFAAFRREDMQDREAGTKFREAYMWPYINLEDLSKPKTLPLFLHARSRNAPDVFALADSNAVHLGIVSKAIVPKFMNDYTMVFNNRKTAESYGELIAWDDNEDAFSWLMSGQGVQPGEGLIILEMQQHTLSFLVDCCVRIMHDVPADKITSDECPVQPRPELVSETAEGFASLAVLAAEAPYRSPANMDLARLESLFTAKVGAAEDHIWSLREDPSYFAEALLEFREHRQEMIKDWNGREHPLFRQNRQDILWQRIIGNVVASALLELEVWTELLSQVKELQGLQTKYAAVISPDETLPGEYLDALLKFQHYLNQASKGPMGVLKQAAVASPPLRPHFVREPVESPATTKIGVSTKPGTKLDNIEEQLLWLLRLLWEDGHQLFLAGLTTVVDELGRLMQSEKKARKLVSSFIAEVIGDLTIVTEGIRQVKMYQPWAQSFEEQLVDKEDGIKREYAQRTMHWSHLLQATGGREQTRITMLGTPEQGRFYYPIEKRRTKDNVEAMREAEKNLDIFWKTVDQSLRSKAGDKLDQTALRKLLSQPRILQRTPAWVQPETYTTGGEKAATDVDAIRKPLSDLYLDLGQGVESTTGRKVLHDRKSTAKAKKQGVSSPPSNGVTADSAKIAPGAVADQQPILPVDARALKVFRTLFYTPSVTATPGEVVWTDFLHAMVSTGFVPQKLYGSVWQFSLTKLDVERSIQFHEPHPAGKLPYRTARRFGRRLERAYGWFGGMFVLKEKDLDSN</sequence>
<comment type="caution">
    <text evidence="1">The sequence shown here is derived from an EMBL/GenBank/DDBJ whole genome shotgun (WGS) entry which is preliminary data.</text>
</comment>
<dbReference type="Proteomes" id="UP001281147">
    <property type="component" value="Unassembled WGS sequence"/>
</dbReference>
<accession>A0ACC3N431</accession>
<proteinExistence type="predicted"/>
<dbReference type="EMBL" id="JAUTXU010000090">
    <property type="protein sequence ID" value="KAK3709675.1"/>
    <property type="molecule type" value="Genomic_DNA"/>
</dbReference>
<gene>
    <name evidence="1" type="ORF">LTR37_010702</name>
</gene>
<reference evidence="1" key="1">
    <citation type="submission" date="2023-07" db="EMBL/GenBank/DDBJ databases">
        <title>Black Yeasts Isolated from many extreme environments.</title>
        <authorList>
            <person name="Coleine C."/>
            <person name="Stajich J.E."/>
            <person name="Selbmann L."/>
        </authorList>
    </citation>
    <scope>NUCLEOTIDE SEQUENCE</scope>
    <source>
        <strain evidence="1">CCFEE 5714</strain>
    </source>
</reference>